<keyword evidence="6" id="KW-0653">Protein transport</keyword>
<dbReference type="GO" id="GO:0015031">
    <property type="term" value="P:protein transport"/>
    <property type="evidence" value="ECO:0007669"/>
    <property type="project" value="UniProtKB-KW"/>
</dbReference>
<dbReference type="SUPFAM" id="SSF90123">
    <property type="entry name" value="ABC transporter transmembrane region"/>
    <property type="match status" value="1"/>
</dbReference>
<dbReference type="Gene3D" id="1.20.1560.10">
    <property type="entry name" value="ABC transporter type 1, transmembrane domain"/>
    <property type="match status" value="1"/>
</dbReference>
<sequence length="728" mass="74826">MVPQAGDTDCGPAALTSLLWWTGRPVAMAEVTTRCGTGRDGSHLADLVRVASGYGVRAQGVRASFTGTPGDADVLHALPGPAVVVLTGHHVVVLEEVRRTRRGGYRVHLNDPATGRRRMPLGQFVGACGPVMVVVPDTERAAGRIRRLPDPTPLRQWWRDEPRSSSALVAVAVLLGAVAVLTSLLVTAIVRGAADPTGPAGHGPALAALAAVALAAHWGQRRARSALLHRSSSRRGEEFVSALLTLPADWFRNRFTGEVATRSQRIDGAALQVATMLVSGGTQIITAVAALVALTLLAPAAAPLVLAGLAVDLLLHLAGRAAEQASADRATAARSACDGEIISALVGIETVKAEAGGGLLHARWTAARHRSVLEEDRSATRSRLLRRAGTAVDQTVVLLLLVLIGTGTVTVGPGGLLAVVVLAAMAQTAGGGLLRQGLFDVAALRACLRGVREVHDARTALPADRPADGEPDPAAMTPSSAPPAEVWTSAVTLTGVAVGYHPFRPPVLADVDLLVPAGRITFLTGRTGSGKSSLAKAVAGTLTVQRGSIVVSGSGSGSGTAYVPQRPVLLEGTLAENVLFGGPVELTGRLADALAAAGLTDVVARRGGPGCPVAQDGANFSGGERQRIALARALVRRPALLVLDEATSAMEEPLEEALFAGLRDRGLTVLAVAHRLPTLHPQDQVAHLAAGTLRVLRPAAAPESGAGALSPSLSAPRVVPLPLAEVVR</sequence>
<keyword evidence="3" id="KW-0547">Nucleotide-binding</keyword>
<evidence type="ECO:0000256" key="4">
    <source>
        <dbReference type="ARBA" id="ARBA00022807"/>
    </source>
</evidence>
<evidence type="ECO:0000256" key="5">
    <source>
        <dbReference type="ARBA" id="ARBA00022840"/>
    </source>
</evidence>
<dbReference type="PANTHER" id="PTHR24221:SF654">
    <property type="entry name" value="ATP-BINDING CASSETTE SUB-FAMILY B MEMBER 6"/>
    <property type="match status" value="1"/>
</dbReference>
<evidence type="ECO:0000313" key="15">
    <source>
        <dbReference type="EMBL" id="MBM9476322.1"/>
    </source>
</evidence>
<protein>
    <submittedName>
        <fullName evidence="15">ATP-binding cassette domain-containing protein</fullName>
    </submittedName>
</protein>
<evidence type="ECO:0000256" key="6">
    <source>
        <dbReference type="ARBA" id="ARBA00022927"/>
    </source>
</evidence>
<accession>A0A938YMY2</accession>
<organism evidence="15 16">
    <name type="scientific">Nakamurella flavida</name>
    <dbReference type="NCBI Taxonomy" id="363630"/>
    <lineage>
        <taxon>Bacteria</taxon>
        <taxon>Bacillati</taxon>
        <taxon>Actinomycetota</taxon>
        <taxon>Actinomycetes</taxon>
        <taxon>Nakamurellales</taxon>
        <taxon>Nakamurellaceae</taxon>
        <taxon>Nakamurella</taxon>
    </lineage>
</organism>
<feature type="domain" description="ABC transmembrane type-1" evidence="13">
    <location>
        <begin position="167"/>
        <end position="429"/>
    </location>
</feature>
<gene>
    <name evidence="15" type="ORF">JL107_07705</name>
</gene>
<dbReference type="PROSITE" id="PS50929">
    <property type="entry name" value="ABC_TM1F"/>
    <property type="match status" value="1"/>
</dbReference>
<dbReference type="PROSITE" id="PS50893">
    <property type="entry name" value="ABC_TRANSPORTER_2"/>
    <property type="match status" value="1"/>
</dbReference>
<dbReference type="InterPro" id="IPR039421">
    <property type="entry name" value="Type_1_exporter"/>
</dbReference>
<dbReference type="GO" id="GO:0005524">
    <property type="term" value="F:ATP binding"/>
    <property type="evidence" value="ECO:0007669"/>
    <property type="project" value="UniProtKB-KW"/>
</dbReference>
<keyword evidence="2 11" id="KW-0812">Transmembrane</keyword>
<dbReference type="GO" id="GO:0008234">
    <property type="term" value="F:cysteine-type peptidase activity"/>
    <property type="evidence" value="ECO:0007669"/>
    <property type="project" value="UniProtKB-KW"/>
</dbReference>
<dbReference type="InterPro" id="IPR003593">
    <property type="entry name" value="AAA+_ATPase"/>
</dbReference>
<proteinExistence type="predicted"/>
<dbReference type="InterPro" id="IPR036640">
    <property type="entry name" value="ABC1_TM_sf"/>
</dbReference>
<evidence type="ECO:0000256" key="3">
    <source>
        <dbReference type="ARBA" id="ARBA00022741"/>
    </source>
</evidence>
<dbReference type="PROSITE" id="PS00211">
    <property type="entry name" value="ABC_TRANSPORTER_1"/>
    <property type="match status" value="1"/>
</dbReference>
<feature type="compositionally biased region" description="Low complexity" evidence="10">
    <location>
        <begin position="472"/>
        <end position="481"/>
    </location>
</feature>
<feature type="transmembrane region" description="Helical" evidence="11">
    <location>
        <begin position="396"/>
        <end position="426"/>
    </location>
</feature>
<dbReference type="InterPro" id="IPR017871">
    <property type="entry name" value="ABC_transporter-like_CS"/>
</dbReference>
<dbReference type="PANTHER" id="PTHR24221">
    <property type="entry name" value="ATP-BINDING CASSETTE SUB-FAMILY B"/>
    <property type="match status" value="1"/>
</dbReference>
<keyword evidence="4" id="KW-0788">Thiol protease</keyword>
<dbReference type="Gene3D" id="3.90.70.10">
    <property type="entry name" value="Cysteine proteinases"/>
    <property type="match status" value="1"/>
</dbReference>
<feature type="domain" description="Peptidase C39" evidence="14">
    <location>
        <begin position="4"/>
        <end position="135"/>
    </location>
</feature>
<keyword evidence="7 11" id="KW-1133">Transmembrane helix</keyword>
<keyword evidence="4" id="KW-0645">Protease</keyword>
<dbReference type="RefSeq" id="WP_205256395.1">
    <property type="nucleotide sequence ID" value="NZ_JAERWL010000006.1"/>
</dbReference>
<dbReference type="GO" id="GO:0043213">
    <property type="term" value="P:bacteriocin transport"/>
    <property type="evidence" value="ECO:0007669"/>
    <property type="project" value="UniProtKB-KW"/>
</dbReference>
<dbReference type="GO" id="GO:0034040">
    <property type="term" value="F:ATPase-coupled lipid transmembrane transporter activity"/>
    <property type="evidence" value="ECO:0007669"/>
    <property type="project" value="TreeGrafter"/>
</dbReference>
<reference evidence="15" key="1">
    <citation type="submission" date="2021-01" db="EMBL/GenBank/DDBJ databases">
        <title>KCTC 19127 draft genome.</title>
        <authorList>
            <person name="An D."/>
        </authorList>
    </citation>
    <scope>NUCLEOTIDE SEQUENCE</scope>
    <source>
        <strain evidence="15">KCTC 19127</strain>
    </source>
</reference>
<dbReference type="InterPro" id="IPR003439">
    <property type="entry name" value="ABC_transporter-like_ATP-bd"/>
</dbReference>
<dbReference type="Pfam" id="PF00005">
    <property type="entry name" value="ABC_tran"/>
    <property type="match status" value="1"/>
</dbReference>
<keyword evidence="8 11" id="KW-0472">Membrane</keyword>
<dbReference type="Gene3D" id="3.40.50.300">
    <property type="entry name" value="P-loop containing nucleotide triphosphate hydrolases"/>
    <property type="match status" value="1"/>
</dbReference>
<keyword evidence="9" id="KW-0080">Bacteriocin transport</keyword>
<dbReference type="PROSITE" id="PS50990">
    <property type="entry name" value="PEPTIDASE_C39"/>
    <property type="match status" value="1"/>
</dbReference>
<keyword evidence="6" id="KW-0813">Transport</keyword>
<dbReference type="Proteomes" id="UP000663801">
    <property type="component" value="Unassembled WGS sequence"/>
</dbReference>
<comment type="caution">
    <text evidence="15">The sequence shown here is derived from an EMBL/GenBank/DDBJ whole genome shotgun (WGS) entry which is preliminary data.</text>
</comment>
<evidence type="ECO:0000259" key="14">
    <source>
        <dbReference type="PROSITE" id="PS50990"/>
    </source>
</evidence>
<evidence type="ECO:0000256" key="8">
    <source>
        <dbReference type="ARBA" id="ARBA00023136"/>
    </source>
</evidence>
<feature type="transmembrane region" description="Helical" evidence="11">
    <location>
        <begin position="202"/>
        <end position="219"/>
    </location>
</feature>
<evidence type="ECO:0000256" key="10">
    <source>
        <dbReference type="SAM" id="MobiDB-lite"/>
    </source>
</evidence>
<name>A0A938YMY2_9ACTN</name>
<dbReference type="SMART" id="SM00382">
    <property type="entry name" value="AAA"/>
    <property type="match status" value="1"/>
</dbReference>
<evidence type="ECO:0000256" key="1">
    <source>
        <dbReference type="ARBA" id="ARBA00004651"/>
    </source>
</evidence>
<keyword evidence="5 15" id="KW-0067">ATP-binding</keyword>
<feature type="region of interest" description="Disordered" evidence="10">
    <location>
        <begin position="459"/>
        <end position="481"/>
    </location>
</feature>
<dbReference type="SUPFAM" id="SSF52540">
    <property type="entry name" value="P-loop containing nucleoside triphosphate hydrolases"/>
    <property type="match status" value="1"/>
</dbReference>
<evidence type="ECO:0000256" key="9">
    <source>
        <dbReference type="ARBA" id="ARBA00043264"/>
    </source>
</evidence>
<evidence type="ECO:0000256" key="11">
    <source>
        <dbReference type="SAM" id="Phobius"/>
    </source>
</evidence>
<dbReference type="InterPro" id="IPR011527">
    <property type="entry name" value="ABC1_TM_dom"/>
</dbReference>
<dbReference type="GO" id="GO:0006508">
    <property type="term" value="P:proteolysis"/>
    <property type="evidence" value="ECO:0007669"/>
    <property type="project" value="InterPro"/>
</dbReference>
<feature type="transmembrane region" description="Helical" evidence="11">
    <location>
        <begin position="269"/>
        <end position="294"/>
    </location>
</feature>
<evidence type="ECO:0000259" key="12">
    <source>
        <dbReference type="PROSITE" id="PS50893"/>
    </source>
</evidence>
<dbReference type="AlphaFoldDB" id="A0A938YMY2"/>
<dbReference type="GO" id="GO:0016887">
    <property type="term" value="F:ATP hydrolysis activity"/>
    <property type="evidence" value="ECO:0007669"/>
    <property type="project" value="InterPro"/>
</dbReference>
<dbReference type="GO" id="GO:0005886">
    <property type="term" value="C:plasma membrane"/>
    <property type="evidence" value="ECO:0007669"/>
    <property type="project" value="UniProtKB-SubCell"/>
</dbReference>
<dbReference type="Pfam" id="PF03412">
    <property type="entry name" value="Peptidase_C39"/>
    <property type="match status" value="1"/>
</dbReference>
<evidence type="ECO:0000256" key="2">
    <source>
        <dbReference type="ARBA" id="ARBA00022692"/>
    </source>
</evidence>
<keyword evidence="4" id="KW-0378">Hydrolase</keyword>
<feature type="transmembrane region" description="Helical" evidence="11">
    <location>
        <begin position="300"/>
        <end position="319"/>
    </location>
</feature>
<comment type="subcellular location">
    <subcellularLocation>
        <location evidence="1">Cell membrane</location>
        <topology evidence="1">Multi-pass membrane protein</topology>
    </subcellularLocation>
</comment>
<dbReference type="CDD" id="cd03228">
    <property type="entry name" value="ABCC_MRP_Like"/>
    <property type="match status" value="1"/>
</dbReference>
<evidence type="ECO:0000259" key="13">
    <source>
        <dbReference type="PROSITE" id="PS50929"/>
    </source>
</evidence>
<dbReference type="InterPro" id="IPR005074">
    <property type="entry name" value="Peptidase_C39"/>
</dbReference>
<evidence type="ECO:0000256" key="7">
    <source>
        <dbReference type="ARBA" id="ARBA00022989"/>
    </source>
</evidence>
<dbReference type="InterPro" id="IPR027417">
    <property type="entry name" value="P-loop_NTPase"/>
</dbReference>
<evidence type="ECO:0000313" key="16">
    <source>
        <dbReference type="Proteomes" id="UP000663801"/>
    </source>
</evidence>
<feature type="transmembrane region" description="Helical" evidence="11">
    <location>
        <begin position="167"/>
        <end position="190"/>
    </location>
</feature>
<keyword evidence="16" id="KW-1185">Reference proteome</keyword>
<dbReference type="EMBL" id="JAERWL010000006">
    <property type="protein sequence ID" value="MBM9476322.1"/>
    <property type="molecule type" value="Genomic_DNA"/>
</dbReference>
<dbReference type="GO" id="GO:0140359">
    <property type="term" value="F:ABC-type transporter activity"/>
    <property type="evidence" value="ECO:0007669"/>
    <property type="project" value="InterPro"/>
</dbReference>
<feature type="domain" description="ABC transporter" evidence="12">
    <location>
        <begin position="491"/>
        <end position="715"/>
    </location>
</feature>